<name>A0AAE1T7P4_9LAMI</name>
<evidence type="ECO:0000313" key="3">
    <source>
        <dbReference type="Proteomes" id="UP001289374"/>
    </source>
</evidence>
<feature type="region of interest" description="Disordered" evidence="1">
    <location>
        <begin position="144"/>
        <end position="188"/>
    </location>
</feature>
<dbReference type="EMBL" id="JACGWL010000551">
    <property type="protein sequence ID" value="KAK4383549.1"/>
    <property type="molecule type" value="Genomic_DNA"/>
</dbReference>
<evidence type="ECO:0000313" key="2">
    <source>
        <dbReference type="EMBL" id="KAK4383549.1"/>
    </source>
</evidence>
<comment type="caution">
    <text evidence="2">The sequence shown here is derived from an EMBL/GenBank/DDBJ whole genome shotgun (WGS) entry which is preliminary data.</text>
</comment>
<dbReference type="Proteomes" id="UP001289374">
    <property type="component" value="Unassembled WGS sequence"/>
</dbReference>
<evidence type="ECO:0000256" key="1">
    <source>
        <dbReference type="SAM" id="MobiDB-lite"/>
    </source>
</evidence>
<protein>
    <submittedName>
        <fullName evidence="2">Uncharacterized protein</fullName>
    </submittedName>
</protein>
<reference evidence="2" key="2">
    <citation type="journal article" date="2024" name="Plant">
        <title>Genomic evolution and insights into agronomic trait innovations of Sesamum species.</title>
        <authorList>
            <person name="Miao H."/>
            <person name="Wang L."/>
            <person name="Qu L."/>
            <person name="Liu H."/>
            <person name="Sun Y."/>
            <person name="Le M."/>
            <person name="Wang Q."/>
            <person name="Wei S."/>
            <person name="Zheng Y."/>
            <person name="Lin W."/>
            <person name="Duan Y."/>
            <person name="Cao H."/>
            <person name="Xiong S."/>
            <person name="Wang X."/>
            <person name="Wei L."/>
            <person name="Li C."/>
            <person name="Ma Q."/>
            <person name="Ju M."/>
            <person name="Zhao R."/>
            <person name="Li G."/>
            <person name="Mu C."/>
            <person name="Tian Q."/>
            <person name="Mei H."/>
            <person name="Zhang T."/>
            <person name="Gao T."/>
            <person name="Zhang H."/>
        </authorList>
    </citation>
    <scope>NUCLEOTIDE SEQUENCE</scope>
    <source>
        <strain evidence="2">K16</strain>
    </source>
</reference>
<gene>
    <name evidence="2" type="ORF">Sango_2764900</name>
</gene>
<proteinExistence type="predicted"/>
<keyword evidence="3" id="KW-1185">Reference proteome</keyword>
<sequence>MDINKKTTDNLNARKNLKIICNHPELELDERRPNVMPKVVYTLTKEQKRRVCEWICGLKFPDGYASNLTRCIDMMELQIHDMKSHDCHVFIQKLISIVFRTCRAKLHGQRATKVSSLGSQFRSDIGLLLFVNGYNFQTERHNTSKSTMDCGAIGTSRNKARENNDKNEDDDEDSGKDNKTDNDEYEET</sequence>
<organism evidence="2 3">
    <name type="scientific">Sesamum angolense</name>
    <dbReference type="NCBI Taxonomy" id="2727404"/>
    <lineage>
        <taxon>Eukaryota</taxon>
        <taxon>Viridiplantae</taxon>
        <taxon>Streptophyta</taxon>
        <taxon>Embryophyta</taxon>
        <taxon>Tracheophyta</taxon>
        <taxon>Spermatophyta</taxon>
        <taxon>Magnoliopsida</taxon>
        <taxon>eudicotyledons</taxon>
        <taxon>Gunneridae</taxon>
        <taxon>Pentapetalae</taxon>
        <taxon>asterids</taxon>
        <taxon>lamiids</taxon>
        <taxon>Lamiales</taxon>
        <taxon>Pedaliaceae</taxon>
        <taxon>Sesamum</taxon>
    </lineage>
</organism>
<accession>A0AAE1T7P4</accession>
<reference evidence="2" key="1">
    <citation type="submission" date="2020-06" db="EMBL/GenBank/DDBJ databases">
        <authorList>
            <person name="Li T."/>
            <person name="Hu X."/>
            <person name="Zhang T."/>
            <person name="Song X."/>
            <person name="Zhang H."/>
            <person name="Dai N."/>
            <person name="Sheng W."/>
            <person name="Hou X."/>
            <person name="Wei L."/>
        </authorList>
    </citation>
    <scope>NUCLEOTIDE SEQUENCE</scope>
    <source>
        <strain evidence="2">K16</strain>
        <tissue evidence="2">Leaf</tissue>
    </source>
</reference>
<dbReference type="AlphaFoldDB" id="A0AAE1T7P4"/>